<gene>
    <name evidence="10" type="ORF">CBW65_20705</name>
</gene>
<evidence type="ECO:0000256" key="6">
    <source>
        <dbReference type="ARBA" id="ARBA00023102"/>
    </source>
</evidence>
<reference evidence="11" key="1">
    <citation type="submission" date="2017-05" db="EMBL/GenBank/DDBJ databases">
        <authorList>
            <person name="Sung H."/>
        </authorList>
    </citation>
    <scope>NUCLEOTIDE SEQUENCE [LARGE SCALE GENOMIC DNA]</scope>
    <source>
        <strain evidence="11">AR23208</strain>
    </source>
</reference>
<dbReference type="SUPFAM" id="SSF89550">
    <property type="entry name" value="PHP domain-like"/>
    <property type="match status" value="1"/>
</dbReference>
<evidence type="ECO:0000256" key="2">
    <source>
        <dbReference type="ARBA" id="ARBA00009152"/>
    </source>
</evidence>
<dbReference type="GO" id="GO:0005737">
    <property type="term" value="C:cytoplasm"/>
    <property type="evidence" value="ECO:0007669"/>
    <property type="project" value="TreeGrafter"/>
</dbReference>
<dbReference type="CDD" id="cd12110">
    <property type="entry name" value="PHP_HisPPase_Hisj_like"/>
    <property type="match status" value="1"/>
</dbReference>
<evidence type="ECO:0000256" key="7">
    <source>
        <dbReference type="ARBA" id="ARBA00049158"/>
    </source>
</evidence>
<dbReference type="NCBIfam" id="TIGR01856">
    <property type="entry name" value="hisJ_fam"/>
    <property type="match status" value="1"/>
</dbReference>
<keyword evidence="5 8" id="KW-0378">Hydrolase</keyword>
<dbReference type="InterPro" id="IPR010140">
    <property type="entry name" value="Histidinol_P_phosphatase_HisJ"/>
</dbReference>
<proteinExistence type="inferred from homology"/>
<comment type="pathway">
    <text evidence="1 8">Amino-acid biosynthesis; L-histidine biosynthesis; L-histidine from 5-phospho-alpha-D-ribose 1-diphosphate: step 8/9.</text>
</comment>
<evidence type="ECO:0000259" key="9">
    <source>
        <dbReference type="Pfam" id="PF02811"/>
    </source>
</evidence>
<keyword evidence="4 8" id="KW-0028">Amino-acid biosynthesis</keyword>
<keyword evidence="11" id="KW-1185">Reference proteome</keyword>
<dbReference type="Pfam" id="PF02811">
    <property type="entry name" value="PHP"/>
    <property type="match status" value="1"/>
</dbReference>
<dbReference type="GO" id="GO:0000105">
    <property type="term" value="P:L-histidine biosynthetic process"/>
    <property type="evidence" value="ECO:0007669"/>
    <property type="project" value="UniProtKB-UniRule"/>
</dbReference>
<evidence type="ECO:0000256" key="1">
    <source>
        <dbReference type="ARBA" id="ARBA00004970"/>
    </source>
</evidence>
<dbReference type="EC" id="3.1.3.15" evidence="3 8"/>
<dbReference type="InterPro" id="IPR004013">
    <property type="entry name" value="PHP_dom"/>
</dbReference>
<evidence type="ECO:0000256" key="4">
    <source>
        <dbReference type="ARBA" id="ARBA00022605"/>
    </source>
</evidence>
<evidence type="ECO:0000313" key="11">
    <source>
        <dbReference type="Proteomes" id="UP000195437"/>
    </source>
</evidence>
<evidence type="ECO:0000256" key="5">
    <source>
        <dbReference type="ARBA" id="ARBA00022801"/>
    </source>
</evidence>
<dbReference type="PANTHER" id="PTHR21039">
    <property type="entry name" value="HISTIDINOL PHOSPHATASE-RELATED"/>
    <property type="match status" value="1"/>
</dbReference>
<dbReference type="GO" id="GO:0004401">
    <property type="term" value="F:histidinol-phosphatase activity"/>
    <property type="evidence" value="ECO:0007669"/>
    <property type="project" value="UniProtKB-UniRule"/>
</dbReference>
<dbReference type="Gene3D" id="3.20.20.140">
    <property type="entry name" value="Metal-dependent hydrolases"/>
    <property type="match status" value="1"/>
</dbReference>
<dbReference type="EMBL" id="CP021434">
    <property type="protein sequence ID" value="ARU63129.1"/>
    <property type="molecule type" value="Genomic_DNA"/>
</dbReference>
<dbReference type="Proteomes" id="UP000195437">
    <property type="component" value="Chromosome"/>
</dbReference>
<evidence type="ECO:0000256" key="3">
    <source>
        <dbReference type="ARBA" id="ARBA00013085"/>
    </source>
</evidence>
<feature type="domain" description="PHP" evidence="9">
    <location>
        <begin position="4"/>
        <end position="199"/>
    </location>
</feature>
<name>A0A1Y0IT25_9BACL</name>
<evidence type="ECO:0000256" key="8">
    <source>
        <dbReference type="RuleBase" id="RU366003"/>
    </source>
</evidence>
<dbReference type="NCBIfam" id="NF005596">
    <property type="entry name" value="PRK07328.1"/>
    <property type="match status" value="1"/>
</dbReference>
<keyword evidence="6 8" id="KW-0368">Histidine biosynthesis</keyword>
<dbReference type="PANTHER" id="PTHR21039:SF0">
    <property type="entry name" value="HISTIDINOL-PHOSPHATASE"/>
    <property type="match status" value="1"/>
</dbReference>
<dbReference type="OrthoDB" id="9775255at2"/>
<evidence type="ECO:0000313" key="10">
    <source>
        <dbReference type="EMBL" id="ARU63129.1"/>
    </source>
</evidence>
<comment type="similarity">
    <text evidence="2 8">Belongs to the PHP hydrolase family. HisK subfamily.</text>
</comment>
<dbReference type="InterPro" id="IPR016195">
    <property type="entry name" value="Pol/histidinol_Pase-like"/>
</dbReference>
<comment type="catalytic activity">
    <reaction evidence="7 8">
        <text>L-histidinol phosphate + H2O = L-histidinol + phosphate</text>
        <dbReference type="Rhea" id="RHEA:14465"/>
        <dbReference type="ChEBI" id="CHEBI:15377"/>
        <dbReference type="ChEBI" id="CHEBI:43474"/>
        <dbReference type="ChEBI" id="CHEBI:57699"/>
        <dbReference type="ChEBI" id="CHEBI:57980"/>
        <dbReference type="EC" id="3.1.3.15"/>
    </reaction>
</comment>
<accession>A0A1Y0IT25</accession>
<dbReference type="UniPathway" id="UPA00031">
    <property type="reaction ID" value="UER00013"/>
</dbReference>
<sequence length="270" mass="31626">MRTDYHVHTERGPYTVKWLEQFLATAKERGVTELGISEHGYRFLQTRPLFDNEWTDKKRTEDLNEYMKMVMDARKAGHDVKFGIELDYVPGRDEEMRAFLDSYPFDYVIGSVHWLGDFGFDLLEYRPVWDERDIKEVYNEYFAILMQLAESKLFQIIGHPDVIKVFGHEPDDAAFLQNWYTKLADHFKKHDQCIEVSTAGLRKPVQKMYPAPDFLKTCFEKGVPIALSSDAHRPEDVGADYETAIAYIRDAGYERICTFQNRKRTSVPLK</sequence>
<organism evidence="10 11">
    <name type="scientific">Tumebacillus avium</name>
    <dbReference type="NCBI Taxonomy" id="1903704"/>
    <lineage>
        <taxon>Bacteria</taxon>
        <taxon>Bacillati</taxon>
        <taxon>Bacillota</taxon>
        <taxon>Bacilli</taxon>
        <taxon>Bacillales</taxon>
        <taxon>Alicyclobacillaceae</taxon>
        <taxon>Tumebacillus</taxon>
    </lineage>
</organism>
<protein>
    <recommendedName>
        <fullName evidence="3 8">Histidinol-phosphatase</fullName>
        <shortName evidence="8">HolPase</shortName>
        <ecNumber evidence="3 8">3.1.3.15</ecNumber>
    </recommendedName>
</protein>
<dbReference type="KEGG" id="tum:CBW65_20705"/>
<dbReference type="AlphaFoldDB" id="A0A1Y0IT25"/>
<dbReference type="RefSeq" id="WP_087458477.1">
    <property type="nucleotide sequence ID" value="NZ_CP021434.1"/>
</dbReference>